<feature type="binding site" evidence="4">
    <location>
        <begin position="86"/>
        <end position="87"/>
    </location>
    <ligand>
        <name>substrate</name>
    </ligand>
</feature>
<dbReference type="Pfam" id="PF00710">
    <property type="entry name" value="Asparaginase"/>
    <property type="match status" value="1"/>
</dbReference>
<comment type="similarity">
    <text evidence="1">Belongs to the asparaginase 1 family.</text>
</comment>
<dbReference type="GO" id="GO:0006528">
    <property type="term" value="P:asparagine metabolic process"/>
    <property type="evidence" value="ECO:0007669"/>
    <property type="project" value="InterPro"/>
</dbReference>
<dbReference type="GO" id="GO:0004067">
    <property type="term" value="F:asparaginase activity"/>
    <property type="evidence" value="ECO:0007669"/>
    <property type="project" value="UniProtKB-UniRule"/>
</dbReference>
<evidence type="ECO:0000259" key="7">
    <source>
        <dbReference type="Pfam" id="PF17763"/>
    </source>
</evidence>
<gene>
    <name evidence="8" type="ORF">SAMN06265355_109285</name>
</gene>
<dbReference type="Proteomes" id="UP000198420">
    <property type="component" value="Unassembled WGS sequence"/>
</dbReference>
<dbReference type="PIRSF" id="PIRSF500176">
    <property type="entry name" value="L_ASNase"/>
    <property type="match status" value="1"/>
</dbReference>
<dbReference type="PRINTS" id="PR00139">
    <property type="entry name" value="ASNGLNASE"/>
</dbReference>
<dbReference type="Gene3D" id="3.40.50.40">
    <property type="match status" value="1"/>
</dbReference>
<feature type="domain" description="L-asparaginase N-terminal" evidence="6">
    <location>
        <begin position="6"/>
        <end position="186"/>
    </location>
</feature>
<dbReference type="InterPro" id="IPR004550">
    <property type="entry name" value="AsnASE_II"/>
</dbReference>
<organism evidence="8 9">
    <name type="scientific">Actinomadura mexicana</name>
    <dbReference type="NCBI Taxonomy" id="134959"/>
    <lineage>
        <taxon>Bacteria</taxon>
        <taxon>Bacillati</taxon>
        <taxon>Actinomycetota</taxon>
        <taxon>Actinomycetes</taxon>
        <taxon>Streptosporangiales</taxon>
        <taxon>Thermomonosporaceae</taxon>
        <taxon>Actinomadura</taxon>
    </lineage>
</organism>
<dbReference type="InterPro" id="IPR036152">
    <property type="entry name" value="Asp/glu_Ase-like_sf"/>
</dbReference>
<dbReference type="SFLD" id="SFLDS00057">
    <property type="entry name" value="Glutaminase/Asparaginase"/>
    <property type="match status" value="1"/>
</dbReference>
<dbReference type="InterPro" id="IPR040919">
    <property type="entry name" value="Asparaginase_C"/>
</dbReference>
<feature type="binding site" evidence="4">
    <location>
        <position position="54"/>
    </location>
    <ligand>
        <name>substrate</name>
    </ligand>
</feature>
<feature type="active site" description="O-isoaspartyl threonine intermediate" evidence="3">
    <location>
        <position position="14"/>
    </location>
</feature>
<evidence type="ECO:0000313" key="9">
    <source>
        <dbReference type="Proteomes" id="UP000198420"/>
    </source>
</evidence>
<dbReference type="InterPro" id="IPR027473">
    <property type="entry name" value="L-asparaginase_C"/>
</dbReference>
<dbReference type="AlphaFoldDB" id="A0A239AZU8"/>
<proteinExistence type="inferred from homology"/>
<reference evidence="9" key="1">
    <citation type="submission" date="2017-06" db="EMBL/GenBank/DDBJ databases">
        <authorList>
            <person name="Varghese N."/>
            <person name="Submissions S."/>
        </authorList>
    </citation>
    <scope>NUCLEOTIDE SEQUENCE [LARGE SCALE GENOMIC DNA]</scope>
    <source>
        <strain evidence="9">DSM 44485</strain>
    </source>
</reference>
<evidence type="ECO:0000256" key="1">
    <source>
        <dbReference type="ARBA" id="ARBA00010518"/>
    </source>
</evidence>
<feature type="active site" evidence="5">
    <location>
        <position position="86"/>
    </location>
</feature>
<feature type="domain" description="Asparaginase/glutaminase C-terminal" evidence="7">
    <location>
        <begin position="206"/>
        <end position="315"/>
    </location>
</feature>
<dbReference type="Pfam" id="PF17763">
    <property type="entry name" value="Asparaginase_C"/>
    <property type="match status" value="1"/>
</dbReference>
<evidence type="ECO:0000313" key="8">
    <source>
        <dbReference type="EMBL" id="SNS00518.1"/>
    </source>
</evidence>
<sequence>MSNGTVSLLAMGGTVAAALDDGGATPRRDAGELAGMVGGLPVAVRPRDVRTVPSRAVTLDDMWALAAAVREEIEGGAEGVVVTHGTDTLEETAYALAMLVDTVVPVVVTGAMRAPHLPGADGPANIRAAVSAALHAPLARYGPVVVFQDEIHVARLVTKHHSTRIAAFSSPSAGPVGFLAEDEVELLLGPPPVTDRLPATAPPDRRVEIVPAMAGADGRLVDAIAAEVDALVVAGTGAGHLPPPLADALVRVVRGDRPVVLASRCEDGPILRRTYRGHGSETQLLADGLIASRTLSPLKARLRLVFGLSAGLTARQLF</sequence>
<dbReference type="SUPFAM" id="SSF53774">
    <property type="entry name" value="Glutaminase/Asparaginase"/>
    <property type="match status" value="1"/>
</dbReference>
<evidence type="ECO:0000256" key="4">
    <source>
        <dbReference type="PIRSR" id="PIRSR001220-2"/>
    </source>
</evidence>
<evidence type="ECO:0000256" key="2">
    <source>
        <dbReference type="ARBA" id="ARBA00022801"/>
    </source>
</evidence>
<dbReference type="RefSeq" id="WP_089314103.1">
    <property type="nucleotide sequence ID" value="NZ_FZNP01000009.1"/>
</dbReference>
<dbReference type="Gene3D" id="3.40.50.1170">
    <property type="entry name" value="L-asparaginase, N-terminal domain"/>
    <property type="match status" value="1"/>
</dbReference>
<dbReference type="CDD" id="cd08964">
    <property type="entry name" value="L-asparaginase_II"/>
    <property type="match status" value="1"/>
</dbReference>
<evidence type="ECO:0000256" key="3">
    <source>
        <dbReference type="PIRSR" id="PIRSR001220-1"/>
    </source>
</evidence>
<dbReference type="PROSITE" id="PS00917">
    <property type="entry name" value="ASN_GLN_ASE_2"/>
    <property type="match status" value="1"/>
</dbReference>
<dbReference type="InterPro" id="IPR027474">
    <property type="entry name" value="L-asparaginase_N"/>
</dbReference>
<dbReference type="PROSITE" id="PS51732">
    <property type="entry name" value="ASN_GLN_ASE_3"/>
    <property type="match status" value="1"/>
</dbReference>
<evidence type="ECO:0000256" key="5">
    <source>
        <dbReference type="PROSITE-ProRule" id="PRU10100"/>
    </source>
</evidence>
<dbReference type="PANTHER" id="PTHR11707:SF28">
    <property type="entry name" value="60 KDA LYSOPHOSPHOLIPASE"/>
    <property type="match status" value="1"/>
</dbReference>
<dbReference type="OrthoDB" id="9788068at2"/>
<dbReference type="PANTHER" id="PTHR11707">
    <property type="entry name" value="L-ASPARAGINASE"/>
    <property type="match status" value="1"/>
</dbReference>
<accession>A0A239AZU8</accession>
<dbReference type="InterPro" id="IPR037152">
    <property type="entry name" value="L-asparaginase_N_sf"/>
</dbReference>
<dbReference type="SMART" id="SM00870">
    <property type="entry name" value="Asparaginase"/>
    <property type="match status" value="1"/>
</dbReference>
<name>A0A239AZU8_9ACTN</name>
<dbReference type="EMBL" id="FZNP01000009">
    <property type="protein sequence ID" value="SNS00518.1"/>
    <property type="molecule type" value="Genomic_DNA"/>
</dbReference>
<dbReference type="InterPro" id="IPR006034">
    <property type="entry name" value="Asparaginase/glutaminase-like"/>
</dbReference>
<dbReference type="InterPro" id="IPR027475">
    <property type="entry name" value="Asparaginase/glutaminase_AS2"/>
</dbReference>
<evidence type="ECO:0000259" key="6">
    <source>
        <dbReference type="Pfam" id="PF00710"/>
    </source>
</evidence>
<protein>
    <submittedName>
        <fullName evidence="8">L-asparaginase</fullName>
    </submittedName>
</protein>
<dbReference type="PIRSF" id="PIRSF001220">
    <property type="entry name" value="L-ASNase_gatD"/>
    <property type="match status" value="1"/>
</dbReference>
<keyword evidence="2" id="KW-0378">Hydrolase</keyword>
<keyword evidence="9" id="KW-1185">Reference proteome</keyword>